<dbReference type="EMBL" id="VDLU01000002">
    <property type="protein sequence ID" value="TNJ28240.1"/>
    <property type="molecule type" value="Genomic_DNA"/>
</dbReference>
<keyword evidence="1" id="KW-0862">Zinc</keyword>
<dbReference type="PROSITE" id="PS50103">
    <property type="entry name" value="ZF_C3H1"/>
    <property type="match status" value="1"/>
</dbReference>
<proteinExistence type="predicted"/>
<dbReference type="InterPro" id="IPR032297">
    <property type="entry name" value="Torus"/>
</dbReference>
<reference evidence="3 4" key="1">
    <citation type="submission" date="2019-05" db="EMBL/GenBank/DDBJ databases">
        <title>The compact genome of Giardia muris reveals important steps in the evolution of intestinal protozoan parasites.</title>
        <authorList>
            <person name="Xu F."/>
            <person name="Jimenez-Gonzalez A."/>
            <person name="Einarsson E."/>
            <person name="Astvaldsson A."/>
            <person name="Peirasmaki D."/>
            <person name="Eckmann L."/>
            <person name="Andersson J.O."/>
            <person name="Svard S.G."/>
            <person name="Jerlstrom-Hultqvist J."/>
        </authorList>
    </citation>
    <scope>NUCLEOTIDE SEQUENCE [LARGE SCALE GENOMIC DNA]</scope>
    <source>
        <strain evidence="3 4">Roberts-Thomson</strain>
    </source>
</reference>
<keyword evidence="1" id="KW-0863">Zinc-finger</keyword>
<keyword evidence="4" id="KW-1185">Reference proteome</keyword>
<organism evidence="3 4">
    <name type="scientific">Giardia muris</name>
    <dbReference type="NCBI Taxonomy" id="5742"/>
    <lineage>
        <taxon>Eukaryota</taxon>
        <taxon>Metamonada</taxon>
        <taxon>Diplomonadida</taxon>
        <taxon>Hexamitidae</taxon>
        <taxon>Giardiinae</taxon>
        <taxon>Giardia</taxon>
    </lineage>
</organism>
<dbReference type="AlphaFoldDB" id="A0A4Z1SR97"/>
<evidence type="ECO:0000259" key="2">
    <source>
        <dbReference type="PROSITE" id="PS50103"/>
    </source>
</evidence>
<dbReference type="GO" id="GO:0008270">
    <property type="term" value="F:zinc ion binding"/>
    <property type="evidence" value="ECO:0007669"/>
    <property type="project" value="UniProtKB-KW"/>
</dbReference>
<feature type="zinc finger region" description="C3H1-type" evidence="1">
    <location>
        <begin position="43"/>
        <end position="70"/>
    </location>
</feature>
<comment type="caution">
    <text evidence="3">The sequence shown here is derived from an EMBL/GenBank/DDBJ whole genome shotgun (WGS) entry which is preliminary data.</text>
</comment>
<feature type="domain" description="C3H1-type" evidence="2">
    <location>
        <begin position="43"/>
        <end position="70"/>
    </location>
</feature>
<evidence type="ECO:0000313" key="3">
    <source>
        <dbReference type="EMBL" id="TNJ28240.1"/>
    </source>
</evidence>
<sequence>MSLPPSRPQDEYNLYYESYNGRPTRNEARNTGWVFGFEEETMGKLPPICLDYAHGTCDRGKNCIRLHRLPKGTDETLPHSLDIFGRPRLAIGDGNTFTAERKTVWVPNGPKWVFTLLSRLGPVVAIDMHQHLLEYNHRIYCEFAIEALGRQPLARLATFLDMKSESTDHLRLQWSIQNLMTADKEHLLDLY</sequence>
<name>A0A4Z1SR97_GIAMU</name>
<gene>
    <name evidence="3" type="ORF">GMRT_14392</name>
</gene>
<protein>
    <submittedName>
        <fullName evidence="3">Torus domain-containing protein</fullName>
    </submittedName>
</protein>
<dbReference type="InterPro" id="IPR000571">
    <property type="entry name" value="Znf_CCCH"/>
</dbReference>
<accession>A0A4Z1SR97</accession>
<keyword evidence="1" id="KW-0479">Metal-binding</keyword>
<evidence type="ECO:0000313" key="4">
    <source>
        <dbReference type="Proteomes" id="UP000315496"/>
    </source>
</evidence>
<dbReference type="OrthoDB" id="10251848at2759"/>
<dbReference type="Pfam" id="PF16131">
    <property type="entry name" value="Torus"/>
    <property type="match status" value="1"/>
</dbReference>
<dbReference type="Proteomes" id="UP000315496">
    <property type="component" value="Chromosome 2"/>
</dbReference>
<dbReference type="VEuPathDB" id="GiardiaDB:GMRT_14392"/>
<evidence type="ECO:0000256" key="1">
    <source>
        <dbReference type="PROSITE-ProRule" id="PRU00723"/>
    </source>
</evidence>